<dbReference type="PANTHER" id="PTHR22954">
    <property type="entry name" value="RETROVIRAL PROTEASE-RELATED"/>
    <property type="match status" value="1"/>
</dbReference>
<evidence type="ECO:0000313" key="2">
    <source>
        <dbReference type="Proteomes" id="UP001331761"/>
    </source>
</evidence>
<accession>A0AAN8FQJ6</accession>
<reference evidence="1 2" key="1">
    <citation type="submission" date="2019-10" db="EMBL/GenBank/DDBJ databases">
        <title>Assembly and Annotation for the nematode Trichostrongylus colubriformis.</title>
        <authorList>
            <person name="Martin J."/>
        </authorList>
    </citation>
    <scope>NUCLEOTIDE SEQUENCE [LARGE SCALE GENOMIC DNA]</scope>
    <source>
        <strain evidence="1">G859</strain>
        <tissue evidence="1">Whole worm</tissue>
    </source>
</reference>
<proteinExistence type="predicted"/>
<dbReference type="EMBL" id="WIXE01021280">
    <property type="protein sequence ID" value="KAK5968528.1"/>
    <property type="molecule type" value="Genomic_DNA"/>
</dbReference>
<dbReference type="Pfam" id="PF03564">
    <property type="entry name" value="DUF1759"/>
    <property type="match status" value="1"/>
</dbReference>
<dbReference type="InterPro" id="IPR005312">
    <property type="entry name" value="DUF1759"/>
</dbReference>
<dbReference type="Proteomes" id="UP001331761">
    <property type="component" value="Unassembled WGS sequence"/>
</dbReference>
<dbReference type="AlphaFoldDB" id="A0AAN8FQJ6"/>
<dbReference type="PANTHER" id="PTHR22954:SF3">
    <property type="entry name" value="PROTEIN CBG08539"/>
    <property type="match status" value="1"/>
</dbReference>
<protein>
    <submittedName>
        <fullName evidence="1">Uncharacterized protein</fullName>
    </submittedName>
</protein>
<gene>
    <name evidence="1" type="ORF">GCK32_010984</name>
</gene>
<sequence>MTTNLSSRQGLLTRACNRLKDTLKNEHELIANATDIRDAEKERRLLQEHQWHIRRTIQLIETDIKAVDKALENYSIAADNLSLDTPMSSDILEKTDQSHSDSSAWRESPTVPLAPVPIPKFDGKLWKWETFWGAFNHSVHSRDIDDLHKMNYLMDALQGEARECVKQYDVHTYPVVIAYLQEKYGDQQALVDELLRRLQNPRASSDSLRDQGNLCERLTSFENQLRLKGEQVDNVFLQKQLLRKFSTDVQRHILRQQQHQAPHTQWDTNDLLMAVKDYIRDEAKILHEPIQRSMLTPDDRKFLFENDIALSIRPNTTNIKPDILLGCSDLFTLLGDEIGQQQTLPSGLRVIPSKLGHLVISRTGALSGEGPNNAVTVSDKFTPTQMIPTLERDLSHEDLPWCDQDSLVYSSSKDNTSMWEQFFSIETSGVSEFLGPMAHERQDADQKVWNEFEKNI</sequence>
<organism evidence="1 2">
    <name type="scientific">Trichostrongylus colubriformis</name>
    <name type="common">Black scour worm</name>
    <dbReference type="NCBI Taxonomy" id="6319"/>
    <lineage>
        <taxon>Eukaryota</taxon>
        <taxon>Metazoa</taxon>
        <taxon>Ecdysozoa</taxon>
        <taxon>Nematoda</taxon>
        <taxon>Chromadorea</taxon>
        <taxon>Rhabditida</taxon>
        <taxon>Rhabditina</taxon>
        <taxon>Rhabditomorpha</taxon>
        <taxon>Strongyloidea</taxon>
        <taxon>Trichostrongylidae</taxon>
        <taxon>Trichostrongylus</taxon>
    </lineage>
</organism>
<name>A0AAN8FQJ6_TRICO</name>
<evidence type="ECO:0000313" key="1">
    <source>
        <dbReference type="EMBL" id="KAK5968528.1"/>
    </source>
</evidence>
<keyword evidence="2" id="KW-1185">Reference proteome</keyword>
<comment type="caution">
    <text evidence="1">The sequence shown here is derived from an EMBL/GenBank/DDBJ whole genome shotgun (WGS) entry which is preliminary data.</text>
</comment>